<proteinExistence type="predicted"/>
<feature type="transmembrane region" description="Helical" evidence="6">
    <location>
        <begin position="118"/>
        <end position="140"/>
    </location>
</feature>
<dbReference type="CDD" id="cd00051">
    <property type="entry name" value="EFh"/>
    <property type="match status" value="1"/>
</dbReference>
<dbReference type="GO" id="GO:0016020">
    <property type="term" value="C:membrane"/>
    <property type="evidence" value="ECO:0007669"/>
    <property type="project" value="UniProtKB-SubCell"/>
</dbReference>
<dbReference type="PROSITE" id="PS50222">
    <property type="entry name" value="EF_HAND_2"/>
    <property type="match status" value="2"/>
</dbReference>
<dbReference type="PANTHER" id="PTHR28128:SF1">
    <property type="entry name" value="GOLGI APPARATUS MEMBRANE PROTEIN TVP15"/>
    <property type="match status" value="1"/>
</dbReference>
<feature type="domain" description="EF-hand" evidence="7">
    <location>
        <begin position="178"/>
        <end position="213"/>
    </location>
</feature>
<dbReference type="PANTHER" id="PTHR28128">
    <property type="entry name" value="GOLGI APPARATUS MEMBRANE PROTEIN TVP15"/>
    <property type="match status" value="1"/>
</dbReference>
<dbReference type="Pfam" id="PF13499">
    <property type="entry name" value="EF-hand_7"/>
    <property type="match status" value="1"/>
</dbReference>
<keyword evidence="5 6" id="KW-0472">Membrane</keyword>
<feature type="domain" description="EF-hand" evidence="7">
    <location>
        <begin position="214"/>
        <end position="249"/>
    </location>
</feature>
<dbReference type="PROSITE" id="PS00018">
    <property type="entry name" value="EF_HAND_1"/>
    <property type="match status" value="1"/>
</dbReference>
<evidence type="ECO:0000256" key="2">
    <source>
        <dbReference type="ARBA" id="ARBA00022692"/>
    </source>
</evidence>
<evidence type="ECO:0000256" key="6">
    <source>
        <dbReference type="SAM" id="Phobius"/>
    </source>
</evidence>
<sequence>MSTSESTPLSAVAAQATGLLTKENAGKAAEYLKGRAETMSKAVRSGDTSIRALALVGGIAMVVTGVLNVLGRIIVIHLVSALLTIYTIIFGLLVILLEGKQWLPIPKNIDANIRKYALFLEFVWGRGCLYFFIGSLQVSMMNIVDLAVGGYMCFVGVLYIIIGRVTAKKLVALRKSMFTEEDLRQKFNAVDIGQTGSINFVEFKELMEGFGITLDKRESETAFIQLDKSGEGEITFEEFLLWWNTAHFDSDQNTQFALSV</sequence>
<dbReference type="InterPro" id="IPR011992">
    <property type="entry name" value="EF-hand-dom_pair"/>
</dbReference>
<feature type="transmembrane region" description="Helical" evidence="6">
    <location>
        <begin position="73"/>
        <end position="97"/>
    </location>
</feature>
<dbReference type="SUPFAM" id="SSF47473">
    <property type="entry name" value="EF-hand"/>
    <property type="match status" value="1"/>
</dbReference>
<evidence type="ECO:0000259" key="7">
    <source>
        <dbReference type="PROSITE" id="PS50222"/>
    </source>
</evidence>
<keyword evidence="2 6" id="KW-0812">Transmembrane</keyword>
<name>A0A7S4JLF1_9STRA</name>
<dbReference type="AlphaFoldDB" id="A0A7S4JLF1"/>
<reference evidence="8" key="1">
    <citation type="submission" date="2021-01" db="EMBL/GenBank/DDBJ databases">
        <authorList>
            <person name="Corre E."/>
            <person name="Pelletier E."/>
            <person name="Niang G."/>
            <person name="Scheremetjew M."/>
            <person name="Finn R."/>
            <person name="Kale V."/>
            <person name="Holt S."/>
            <person name="Cochrane G."/>
            <person name="Meng A."/>
            <person name="Brown T."/>
            <person name="Cohen L."/>
        </authorList>
    </citation>
    <scope>NUCLEOTIDE SEQUENCE</scope>
    <source>
        <strain evidence="8">Isolate 1302-5</strain>
    </source>
</reference>
<dbReference type="InterPro" id="IPR002048">
    <property type="entry name" value="EF_hand_dom"/>
</dbReference>
<keyword evidence="4 6" id="KW-1133">Transmembrane helix</keyword>
<evidence type="ECO:0000256" key="5">
    <source>
        <dbReference type="ARBA" id="ARBA00023136"/>
    </source>
</evidence>
<dbReference type="InterPro" id="IPR018247">
    <property type="entry name" value="EF_Hand_1_Ca_BS"/>
</dbReference>
<dbReference type="InterPro" id="IPR013714">
    <property type="entry name" value="Golgi_TVP15"/>
</dbReference>
<gene>
    <name evidence="8" type="ORF">OAUR00152_LOCUS29622</name>
</gene>
<evidence type="ECO:0000256" key="4">
    <source>
        <dbReference type="ARBA" id="ARBA00022989"/>
    </source>
</evidence>
<evidence type="ECO:0000256" key="1">
    <source>
        <dbReference type="ARBA" id="ARBA00004141"/>
    </source>
</evidence>
<evidence type="ECO:0000313" key="8">
    <source>
        <dbReference type="EMBL" id="CAE2267194.1"/>
    </source>
</evidence>
<dbReference type="Pfam" id="PF08507">
    <property type="entry name" value="COPI_assoc"/>
    <property type="match status" value="1"/>
</dbReference>
<dbReference type="Gene3D" id="1.10.238.10">
    <property type="entry name" value="EF-hand"/>
    <property type="match status" value="1"/>
</dbReference>
<comment type="subcellular location">
    <subcellularLocation>
        <location evidence="1">Membrane</location>
        <topology evidence="1">Multi-pass membrane protein</topology>
    </subcellularLocation>
</comment>
<keyword evidence="3" id="KW-0106">Calcium</keyword>
<dbReference type="GO" id="GO:0005509">
    <property type="term" value="F:calcium ion binding"/>
    <property type="evidence" value="ECO:0007669"/>
    <property type="project" value="InterPro"/>
</dbReference>
<feature type="transmembrane region" description="Helical" evidence="6">
    <location>
        <begin position="49"/>
        <end position="67"/>
    </location>
</feature>
<protein>
    <recommendedName>
        <fullName evidence="7">EF-hand domain-containing protein</fullName>
    </recommendedName>
</protein>
<evidence type="ECO:0000256" key="3">
    <source>
        <dbReference type="ARBA" id="ARBA00022837"/>
    </source>
</evidence>
<feature type="transmembrane region" description="Helical" evidence="6">
    <location>
        <begin position="146"/>
        <end position="167"/>
    </location>
</feature>
<dbReference type="EMBL" id="HBKQ01043021">
    <property type="protein sequence ID" value="CAE2267194.1"/>
    <property type="molecule type" value="Transcribed_RNA"/>
</dbReference>
<accession>A0A7S4JLF1</accession>
<organism evidence="8">
    <name type="scientific">Odontella aurita</name>
    <dbReference type="NCBI Taxonomy" id="265563"/>
    <lineage>
        <taxon>Eukaryota</taxon>
        <taxon>Sar</taxon>
        <taxon>Stramenopiles</taxon>
        <taxon>Ochrophyta</taxon>
        <taxon>Bacillariophyta</taxon>
        <taxon>Mediophyceae</taxon>
        <taxon>Biddulphiophycidae</taxon>
        <taxon>Eupodiscales</taxon>
        <taxon>Odontellaceae</taxon>
        <taxon>Odontella</taxon>
    </lineage>
</organism>